<organism evidence="1 2">
    <name type="scientific">Genlisea aurea</name>
    <dbReference type="NCBI Taxonomy" id="192259"/>
    <lineage>
        <taxon>Eukaryota</taxon>
        <taxon>Viridiplantae</taxon>
        <taxon>Streptophyta</taxon>
        <taxon>Embryophyta</taxon>
        <taxon>Tracheophyta</taxon>
        <taxon>Spermatophyta</taxon>
        <taxon>Magnoliopsida</taxon>
        <taxon>eudicotyledons</taxon>
        <taxon>Gunneridae</taxon>
        <taxon>Pentapetalae</taxon>
        <taxon>asterids</taxon>
        <taxon>lamiids</taxon>
        <taxon>Lamiales</taxon>
        <taxon>Lentibulariaceae</taxon>
        <taxon>Genlisea</taxon>
    </lineage>
</organism>
<feature type="non-terminal residue" evidence="1">
    <location>
        <position position="1"/>
    </location>
</feature>
<dbReference type="AlphaFoldDB" id="S8CND6"/>
<dbReference type="PANTHER" id="PTHR31676:SF10">
    <property type="entry name" value="EXPRESSED PROTEIN"/>
    <property type="match status" value="1"/>
</dbReference>
<accession>S8CND6</accession>
<protein>
    <submittedName>
        <fullName evidence="1">Uncharacterized protein</fullName>
    </submittedName>
</protein>
<sequence>SSSSVTAETRAAASEIHRGDSAACLSKLKSLLTEMQLPNGLFPLKDAEEVGYVKETGFFWAIQKAKSQHKFEGIGKAVHYDRQVTAFVEPKALRKITGVKTKDFVSITISEICVDDLSAGKLSFRSPMGLSKSFPVKAFQVEE</sequence>
<dbReference type="PANTHER" id="PTHR31676">
    <property type="entry name" value="T31J12.3 PROTEIN-RELATED"/>
    <property type="match status" value="1"/>
</dbReference>
<name>S8CND6_9LAMI</name>
<evidence type="ECO:0000313" key="1">
    <source>
        <dbReference type="EMBL" id="EPS66296.1"/>
    </source>
</evidence>
<dbReference type="OrthoDB" id="1885001at2759"/>
<proteinExistence type="predicted"/>
<dbReference type="SUPFAM" id="SSF141562">
    <property type="entry name" value="At5g01610-like"/>
    <property type="match status" value="1"/>
</dbReference>
<dbReference type="Proteomes" id="UP000015453">
    <property type="component" value="Unassembled WGS sequence"/>
</dbReference>
<reference evidence="1 2" key="1">
    <citation type="journal article" date="2013" name="BMC Genomics">
        <title>The miniature genome of a carnivorous plant Genlisea aurea contains a low number of genes and short non-coding sequences.</title>
        <authorList>
            <person name="Leushkin E.V."/>
            <person name="Sutormin R.A."/>
            <person name="Nabieva E.R."/>
            <person name="Penin A.A."/>
            <person name="Kondrashov A.S."/>
            <person name="Logacheva M.D."/>
        </authorList>
    </citation>
    <scope>NUCLEOTIDE SEQUENCE [LARGE SCALE GENOMIC DNA]</scope>
</reference>
<dbReference type="Gene3D" id="2.30.240.10">
    <property type="entry name" value="At5g01610-like"/>
    <property type="match status" value="1"/>
</dbReference>
<gene>
    <name evidence="1" type="ORF">M569_08484</name>
</gene>
<comment type="caution">
    <text evidence="1">The sequence shown here is derived from an EMBL/GenBank/DDBJ whole genome shotgun (WGS) entry which is preliminary data.</text>
</comment>
<feature type="non-terminal residue" evidence="1">
    <location>
        <position position="143"/>
    </location>
</feature>
<dbReference type="EMBL" id="AUSU01003751">
    <property type="protein sequence ID" value="EPS66296.1"/>
    <property type="molecule type" value="Genomic_DNA"/>
</dbReference>
<evidence type="ECO:0000313" key="2">
    <source>
        <dbReference type="Proteomes" id="UP000015453"/>
    </source>
</evidence>
<keyword evidence="2" id="KW-1185">Reference proteome</keyword>
<dbReference type="Pfam" id="PF04398">
    <property type="entry name" value="DUF538"/>
    <property type="match status" value="1"/>
</dbReference>
<dbReference type="InterPro" id="IPR036758">
    <property type="entry name" value="At5g01610-like"/>
</dbReference>
<dbReference type="InterPro" id="IPR007493">
    <property type="entry name" value="DUF538"/>
</dbReference>